<name>A0A0R1GWH0_9LACO</name>
<comment type="function">
    <text evidence="7">This protein is part of the stalk that links CF(0) to CF(1). It either transmits conformational changes from CF(0) to CF(1) or is implicated in proton conduction.</text>
</comment>
<keyword evidence="3 7" id="KW-0375">Hydrogen ion transport</keyword>
<dbReference type="EMBL" id="AZCV01000001">
    <property type="protein sequence ID" value="KRK38667.1"/>
    <property type="molecule type" value="Genomic_DNA"/>
</dbReference>
<dbReference type="Pfam" id="PF00213">
    <property type="entry name" value="OSCP"/>
    <property type="match status" value="1"/>
</dbReference>
<evidence type="ECO:0000256" key="5">
    <source>
        <dbReference type="ARBA" id="ARBA00023136"/>
    </source>
</evidence>
<protein>
    <recommendedName>
        <fullName evidence="7">ATP synthase subunit delta</fullName>
    </recommendedName>
    <alternativeName>
        <fullName evidence="7">ATP synthase F(1) sector subunit delta</fullName>
    </alternativeName>
    <alternativeName>
        <fullName evidence="7">F-type ATPase subunit delta</fullName>
        <shortName evidence="7">F-ATPase subunit delta</shortName>
    </alternativeName>
</protein>
<keyword evidence="6 7" id="KW-0066">ATP synthesis</keyword>
<organism evidence="8 9">
    <name type="scientific">Amylolactobacillus amylotrophicus DSM 20534</name>
    <dbReference type="NCBI Taxonomy" id="1423722"/>
    <lineage>
        <taxon>Bacteria</taxon>
        <taxon>Bacillati</taxon>
        <taxon>Bacillota</taxon>
        <taxon>Bacilli</taxon>
        <taxon>Lactobacillales</taxon>
        <taxon>Lactobacillaceae</taxon>
        <taxon>Amylolactobacillus</taxon>
    </lineage>
</organism>
<evidence type="ECO:0000256" key="4">
    <source>
        <dbReference type="ARBA" id="ARBA00023065"/>
    </source>
</evidence>
<comment type="caution">
    <text evidence="8">The sequence shown here is derived from an EMBL/GenBank/DDBJ whole genome shotgun (WGS) entry which is preliminary data.</text>
</comment>
<evidence type="ECO:0000313" key="8">
    <source>
        <dbReference type="EMBL" id="KRK38667.1"/>
    </source>
</evidence>
<accession>A0A0R1GWH0</accession>
<comment type="subcellular location">
    <subcellularLocation>
        <location evidence="7">Cell membrane</location>
        <topology evidence="7">Peripheral membrane protein</topology>
    </subcellularLocation>
    <subcellularLocation>
        <location evidence="1">Membrane</location>
    </subcellularLocation>
</comment>
<dbReference type="AlphaFoldDB" id="A0A0R1GWH0"/>
<dbReference type="NCBIfam" id="TIGR01145">
    <property type="entry name" value="ATP_synt_delta"/>
    <property type="match status" value="1"/>
</dbReference>
<reference evidence="8 9" key="1">
    <citation type="journal article" date="2015" name="Genome Announc.">
        <title>Expanding the biotechnology potential of lactobacilli through comparative genomics of 213 strains and associated genera.</title>
        <authorList>
            <person name="Sun Z."/>
            <person name="Harris H.M."/>
            <person name="McCann A."/>
            <person name="Guo C."/>
            <person name="Argimon S."/>
            <person name="Zhang W."/>
            <person name="Yang X."/>
            <person name="Jeffery I.B."/>
            <person name="Cooney J.C."/>
            <person name="Kagawa T.F."/>
            <person name="Liu W."/>
            <person name="Song Y."/>
            <person name="Salvetti E."/>
            <person name="Wrobel A."/>
            <person name="Rasinkangas P."/>
            <person name="Parkhill J."/>
            <person name="Rea M.C."/>
            <person name="O'Sullivan O."/>
            <person name="Ritari J."/>
            <person name="Douillard F.P."/>
            <person name="Paul Ross R."/>
            <person name="Yang R."/>
            <person name="Briner A.E."/>
            <person name="Felis G.E."/>
            <person name="de Vos W.M."/>
            <person name="Barrangou R."/>
            <person name="Klaenhammer T.R."/>
            <person name="Caufield P.W."/>
            <person name="Cui Y."/>
            <person name="Zhang H."/>
            <person name="O'Toole P.W."/>
        </authorList>
    </citation>
    <scope>NUCLEOTIDE SEQUENCE [LARGE SCALE GENOMIC DNA]</scope>
    <source>
        <strain evidence="8 9">DSM 20534</strain>
    </source>
</reference>
<dbReference type="InterPro" id="IPR000711">
    <property type="entry name" value="ATPase_OSCP/dsu"/>
</dbReference>
<proteinExistence type="inferred from homology"/>
<dbReference type="RefSeq" id="WP_054745269.1">
    <property type="nucleotide sequence ID" value="NZ_AZCV01000001.1"/>
</dbReference>
<evidence type="ECO:0000313" key="9">
    <source>
        <dbReference type="Proteomes" id="UP000050909"/>
    </source>
</evidence>
<keyword evidence="7" id="KW-0139">CF(1)</keyword>
<dbReference type="HAMAP" id="MF_01416">
    <property type="entry name" value="ATP_synth_delta_bact"/>
    <property type="match status" value="1"/>
</dbReference>
<dbReference type="PRINTS" id="PR00125">
    <property type="entry name" value="ATPASEDELTA"/>
</dbReference>
<keyword evidence="9" id="KW-1185">Reference proteome</keyword>
<comment type="similarity">
    <text evidence="7">Belongs to the ATPase delta chain family.</text>
</comment>
<dbReference type="GO" id="GO:0045259">
    <property type="term" value="C:proton-transporting ATP synthase complex"/>
    <property type="evidence" value="ECO:0007669"/>
    <property type="project" value="UniProtKB-KW"/>
</dbReference>
<keyword evidence="7" id="KW-1003">Cell membrane</keyword>
<dbReference type="InterPro" id="IPR026015">
    <property type="entry name" value="ATP_synth_OSCP/delta_N_sf"/>
</dbReference>
<keyword evidence="5 7" id="KW-0472">Membrane</keyword>
<gene>
    <name evidence="7" type="primary">atpH</name>
    <name evidence="8" type="ORF">FC62_GL000355</name>
</gene>
<dbReference type="Proteomes" id="UP000050909">
    <property type="component" value="Unassembled WGS sequence"/>
</dbReference>
<evidence type="ECO:0000256" key="1">
    <source>
        <dbReference type="ARBA" id="ARBA00004370"/>
    </source>
</evidence>
<keyword evidence="4 7" id="KW-0406">Ion transport</keyword>
<dbReference type="Gene3D" id="1.10.520.20">
    <property type="entry name" value="N-terminal domain of the delta subunit of the F1F0-ATP synthase"/>
    <property type="match status" value="1"/>
</dbReference>
<dbReference type="SUPFAM" id="SSF47928">
    <property type="entry name" value="N-terminal domain of the delta subunit of the F1F0-ATP synthase"/>
    <property type="match status" value="1"/>
</dbReference>
<dbReference type="PATRIC" id="fig|1423722.3.peg.361"/>
<dbReference type="PANTHER" id="PTHR11910">
    <property type="entry name" value="ATP SYNTHASE DELTA CHAIN"/>
    <property type="match status" value="1"/>
</dbReference>
<comment type="function">
    <text evidence="7">F(1)F(0) ATP synthase produces ATP from ADP in the presence of a proton or sodium gradient. F-type ATPases consist of two structural domains, F(1) containing the extramembraneous catalytic core and F(0) containing the membrane proton channel, linked together by a central stalk and a peripheral stalk. During catalysis, ATP synthesis in the catalytic domain of F(1) is coupled via a rotary mechanism of the central stalk subunits to proton translocation.</text>
</comment>
<evidence type="ECO:0000256" key="7">
    <source>
        <dbReference type="HAMAP-Rule" id="MF_01416"/>
    </source>
</evidence>
<sequence length="182" mass="20580">MKLSSEELGKRYATALYDFASERNLVSDIKSELATLQEVLQSNQSFLAAFSNPALNLDQKRSFIRALENHFSQEMQNFLQLLFDYQRMQSLPDVIEAYNKIYDARHRIAHGEVISATKMSAEQLTQLAAAYAKMNDLERFELENSVDESLLGGVILKTDGKVIDGSIRTKIATLRSNLVNNI</sequence>
<keyword evidence="2 7" id="KW-0813">Transport</keyword>
<evidence type="ECO:0000256" key="2">
    <source>
        <dbReference type="ARBA" id="ARBA00022448"/>
    </source>
</evidence>
<evidence type="ECO:0000256" key="6">
    <source>
        <dbReference type="ARBA" id="ARBA00023310"/>
    </source>
</evidence>
<dbReference type="GO" id="GO:0046933">
    <property type="term" value="F:proton-transporting ATP synthase activity, rotational mechanism"/>
    <property type="evidence" value="ECO:0007669"/>
    <property type="project" value="UniProtKB-UniRule"/>
</dbReference>
<evidence type="ECO:0000256" key="3">
    <source>
        <dbReference type="ARBA" id="ARBA00022781"/>
    </source>
</evidence>
<dbReference type="GO" id="GO:0005886">
    <property type="term" value="C:plasma membrane"/>
    <property type="evidence" value="ECO:0007669"/>
    <property type="project" value="UniProtKB-SubCell"/>
</dbReference>